<feature type="transmembrane region" description="Helical" evidence="1">
    <location>
        <begin position="25"/>
        <end position="45"/>
    </location>
</feature>
<reference evidence="2" key="1">
    <citation type="submission" date="2021-01" db="EMBL/GenBank/DDBJ databases">
        <title>A chromosome-scale assembly of European eel, Anguilla anguilla.</title>
        <authorList>
            <person name="Henkel C."/>
            <person name="Jong-Raadsen S.A."/>
            <person name="Dufour S."/>
            <person name="Weltzien F.-A."/>
            <person name="Palstra A.P."/>
            <person name="Pelster B."/>
            <person name="Spaink H.P."/>
            <person name="Van Den Thillart G.E."/>
            <person name="Jansen H."/>
            <person name="Zahm M."/>
            <person name="Klopp C."/>
            <person name="Cedric C."/>
            <person name="Louis A."/>
            <person name="Berthelot C."/>
            <person name="Parey E."/>
            <person name="Roest Crollius H."/>
            <person name="Montfort J."/>
            <person name="Robinson-Rechavi M."/>
            <person name="Bucao C."/>
            <person name="Bouchez O."/>
            <person name="Gislard M."/>
            <person name="Lluch J."/>
            <person name="Milhes M."/>
            <person name="Lampietro C."/>
            <person name="Lopez Roques C."/>
            <person name="Donnadieu C."/>
            <person name="Braasch I."/>
            <person name="Desvignes T."/>
            <person name="Postlethwait J."/>
            <person name="Bobe J."/>
            <person name="Guiguen Y."/>
            <person name="Dirks R."/>
        </authorList>
    </citation>
    <scope>NUCLEOTIDE SEQUENCE</scope>
    <source>
        <strain evidence="2">Tag_6206</strain>
        <tissue evidence="2">Liver</tissue>
    </source>
</reference>
<keyword evidence="1" id="KW-0812">Transmembrane</keyword>
<dbReference type="Proteomes" id="UP001044222">
    <property type="component" value="Chromosome 6"/>
</dbReference>
<evidence type="ECO:0000313" key="2">
    <source>
        <dbReference type="EMBL" id="KAG5847036.1"/>
    </source>
</evidence>
<keyword evidence="1" id="KW-1133">Transmembrane helix</keyword>
<comment type="caution">
    <text evidence="2">The sequence shown here is derived from an EMBL/GenBank/DDBJ whole genome shotgun (WGS) entry which is preliminary data.</text>
</comment>
<name>A0A9D3MDI4_ANGAN</name>
<protein>
    <recommendedName>
        <fullName evidence="4">G-protein coupled receptors family 1 profile domain-containing protein</fullName>
    </recommendedName>
</protein>
<evidence type="ECO:0000313" key="3">
    <source>
        <dbReference type="Proteomes" id="UP001044222"/>
    </source>
</evidence>
<dbReference type="AlphaFoldDB" id="A0A9D3MDI4"/>
<proteinExistence type="predicted"/>
<accession>A0A9D3MDI4</accession>
<organism evidence="2 3">
    <name type="scientific">Anguilla anguilla</name>
    <name type="common">European freshwater eel</name>
    <name type="synonym">Muraena anguilla</name>
    <dbReference type="NCBI Taxonomy" id="7936"/>
    <lineage>
        <taxon>Eukaryota</taxon>
        <taxon>Metazoa</taxon>
        <taxon>Chordata</taxon>
        <taxon>Craniata</taxon>
        <taxon>Vertebrata</taxon>
        <taxon>Euteleostomi</taxon>
        <taxon>Actinopterygii</taxon>
        <taxon>Neopterygii</taxon>
        <taxon>Teleostei</taxon>
        <taxon>Anguilliformes</taxon>
        <taxon>Anguillidae</taxon>
        <taxon>Anguilla</taxon>
    </lineage>
</organism>
<dbReference type="EMBL" id="JAFIRN010000006">
    <property type="protein sequence ID" value="KAG5847036.1"/>
    <property type="molecule type" value="Genomic_DNA"/>
</dbReference>
<evidence type="ECO:0008006" key="4">
    <source>
        <dbReference type="Google" id="ProtNLM"/>
    </source>
</evidence>
<keyword evidence="1" id="KW-0472">Membrane</keyword>
<evidence type="ECO:0000256" key="1">
    <source>
        <dbReference type="SAM" id="Phobius"/>
    </source>
</evidence>
<sequence>MINVYIHAIGQRNESLMTDLVTLRFLSVNSIIDPWVFIILGPSVLRFLRGALCRRCTSQQPALQTDALAQIELCHRSLPTELRTPLSPD</sequence>
<keyword evidence="3" id="KW-1185">Reference proteome</keyword>
<gene>
    <name evidence="2" type="ORF">ANANG_G00121430</name>
</gene>